<reference evidence="3" key="1">
    <citation type="submission" date="2015-04" db="UniProtKB">
        <authorList>
            <consortium name="EnsemblPlants"/>
        </authorList>
    </citation>
    <scope>IDENTIFICATION</scope>
</reference>
<accession>A0A0E0DAP2</accession>
<keyword evidence="4" id="KW-1185">Reference proteome</keyword>
<feature type="compositionally biased region" description="Basic and acidic residues" evidence="1">
    <location>
        <begin position="187"/>
        <end position="206"/>
    </location>
</feature>
<feature type="region of interest" description="Disordered" evidence="1">
    <location>
        <begin position="391"/>
        <end position="412"/>
    </location>
</feature>
<proteinExistence type="predicted"/>
<feature type="compositionally biased region" description="Polar residues" evidence="1">
    <location>
        <begin position="396"/>
        <end position="406"/>
    </location>
</feature>
<feature type="transmembrane region" description="Helical" evidence="2">
    <location>
        <begin position="273"/>
        <end position="296"/>
    </location>
</feature>
<sequence>MALLRAAARARVRRLVGSGPPALATFAGADRATGGRGGAAGERALQAMRLCCATPSVASVGRDVKAPVSPPAGASVTLVVEQATRFATATTALPLPLAKIPAAGRGGGPRSAGILVATVAVGSKGAHFATASAPERALLTLERAQQATSPCPPLAAPRILCRGLSLSTVAGDKKARRFSSTSSAGDDQSKSLEKKEPLSRRARADDPAPAVEEPLEPLKEMEQSVLRALKAIQKVILRSFSEQEAFMEDLMKRASTQILQAGGFYNANTTVGFIIAVLLCFAIILGVLLFMSVLFAEWKAKQFLHSEECDRLTDGMMDKAEMKTQEFLRSNNFHQIVEGYVSEGLELATGEEVRAIRKRFLKEALQDTGEYIVHKTTFGSQRDKIASWFRRDKQQEAPSPSATALTKDSESTVGVVEKVRMRDRVAAWFRRNKETKPAEPAPSQQQKIAGTEGSGTPPPPQ</sequence>
<keyword evidence="2" id="KW-0812">Transmembrane</keyword>
<dbReference type="AlphaFoldDB" id="A0A0E0DAP2"/>
<dbReference type="HOGENOM" id="CLU_593660_0_0_1"/>
<name>A0A0E0DAP2_9ORYZ</name>
<evidence type="ECO:0000256" key="1">
    <source>
        <dbReference type="SAM" id="MobiDB-lite"/>
    </source>
</evidence>
<reference evidence="3" key="2">
    <citation type="submission" date="2018-05" db="EMBL/GenBank/DDBJ databases">
        <title>OmerRS3 (Oryza meridionalis Reference Sequence Version 3).</title>
        <authorList>
            <person name="Zhang J."/>
            <person name="Kudrna D."/>
            <person name="Lee S."/>
            <person name="Talag J."/>
            <person name="Welchert J."/>
            <person name="Wing R.A."/>
        </authorList>
    </citation>
    <scope>NUCLEOTIDE SEQUENCE [LARGE SCALE GENOMIC DNA]</scope>
    <source>
        <strain evidence="3">cv. OR44</strain>
    </source>
</reference>
<feature type="region of interest" description="Disordered" evidence="1">
    <location>
        <begin position="430"/>
        <end position="461"/>
    </location>
</feature>
<organism evidence="3">
    <name type="scientific">Oryza meridionalis</name>
    <dbReference type="NCBI Taxonomy" id="40149"/>
    <lineage>
        <taxon>Eukaryota</taxon>
        <taxon>Viridiplantae</taxon>
        <taxon>Streptophyta</taxon>
        <taxon>Embryophyta</taxon>
        <taxon>Tracheophyta</taxon>
        <taxon>Spermatophyta</taxon>
        <taxon>Magnoliopsida</taxon>
        <taxon>Liliopsida</taxon>
        <taxon>Poales</taxon>
        <taxon>Poaceae</taxon>
        <taxon>BOP clade</taxon>
        <taxon>Oryzoideae</taxon>
        <taxon>Oryzeae</taxon>
        <taxon>Oryzinae</taxon>
        <taxon>Oryza</taxon>
    </lineage>
</organism>
<evidence type="ECO:0000313" key="4">
    <source>
        <dbReference type="Proteomes" id="UP000008021"/>
    </source>
</evidence>
<feature type="region of interest" description="Disordered" evidence="1">
    <location>
        <begin position="175"/>
        <end position="216"/>
    </location>
</feature>
<evidence type="ECO:0000256" key="2">
    <source>
        <dbReference type="SAM" id="Phobius"/>
    </source>
</evidence>
<keyword evidence="2" id="KW-1133">Transmembrane helix</keyword>
<keyword evidence="2" id="KW-0472">Membrane</keyword>
<protein>
    <submittedName>
        <fullName evidence="3">Uncharacterized protein</fullName>
    </submittedName>
</protein>
<evidence type="ECO:0000313" key="3">
    <source>
        <dbReference type="EnsemblPlants" id="OMERI04G02290.1"/>
    </source>
</evidence>
<dbReference type="EnsemblPlants" id="OMERI04G02290.1">
    <property type="protein sequence ID" value="OMERI04G02290.1"/>
    <property type="gene ID" value="OMERI04G02290"/>
</dbReference>
<dbReference type="Gramene" id="OMERI04G02290.1">
    <property type="protein sequence ID" value="OMERI04G02290.1"/>
    <property type="gene ID" value="OMERI04G02290"/>
</dbReference>
<dbReference type="Proteomes" id="UP000008021">
    <property type="component" value="Chromosome 4"/>
</dbReference>